<keyword evidence="2" id="KW-1185">Reference proteome</keyword>
<evidence type="ECO:0000313" key="1">
    <source>
        <dbReference type="EMBL" id="MCP2175354.1"/>
    </source>
</evidence>
<comment type="caution">
    <text evidence="1">The sequence shown here is derived from an EMBL/GenBank/DDBJ whole genome shotgun (WGS) entry which is preliminary data.</text>
</comment>
<reference evidence="1 2" key="1">
    <citation type="submission" date="2022-06" db="EMBL/GenBank/DDBJ databases">
        <title>Genomic Encyclopedia of Archaeal and Bacterial Type Strains, Phase II (KMG-II): from individual species to whole genera.</title>
        <authorList>
            <person name="Goeker M."/>
        </authorList>
    </citation>
    <scope>NUCLEOTIDE SEQUENCE [LARGE SCALE GENOMIC DNA]</scope>
    <source>
        <strain evidence="1 2">DSM 44693</strain>
    </source>
</reference>
<gene>
    <name evidence="1" type="ORF">LX13_001161</name>
</gene>
<sequence>MDPDSHSDDWRPAAADGPVELVVDGQLFQVMVQPDGGCRYTWVTGPNPGYGFSSGAPQVAWQRVGRADPTPPAPLPLPLTTVGRHRQSIRDFLAEIDPETGYFSEE</sequence>
<organism evidence="1 2">
    <name type="scientific">Williamsia maris</name>
    <dbReference type="NCBI Taxonomy" id="72806"/>
    <lineage>
        <taxon>Bacteria</taxon>
        <taxon>Bacillati</taxon>
        <taxon>Actinomycetota</taxon>
        <taxon>Actinomycetes</taxon>
        <taxon>Mycobacteriales</taxon>
        <taxon>Nocardiaceae</taxon>
        <taxon>Williamsia</taxon>
    </lineage>
</organism>
<name>A0ABT1HAY1_9NOCA</name>
<dbReference type="Proteomes" id="UP001206895">
    <property type="component" value="Unassembled WGS sequence"/>
</dbReference>
<accession>A0ABT1HAY1</accession>
<proteinExistence type="predicted"/>
<dbReference type="EMBL" id="JAMTCJ010000001">
    <property type="protein sequence ID" value="MCP2175354.1"/>
    <property type="molecule type" value="Genomic_DNA"/>
</dbReference>
<protein>
    <submittedName>
        <fullName evidence="1">Uncharacterized protein</fullName>
    </submittedName>
</protein>
<dbReference type="RefSeq" id="WP_253660337.1">
    <property type="nucleotide sequence ID" value="NZ_BAAAJQ010000001.1"/>
</dbReference>
<evidence type="ECO:0000313" key="2">
    <source>
        <dbReference type="Proteomes" id="UP001206895"/>
    </source>
</evidence>